<organism evidence="3 4">
    <name type="scientific">Cephus cinctus</name>
    <name type="common">Wheat stem sawfly</name>
    <dbReference type="NCBI Taxonomy" id="211228"/>
    <lineage>
        <taxon>Eukaryota</taxon>
        <taxon>Metazoa</taxon>
        <taxon>Ecdysozoa</taxon>
        <taxon>Arthropoda</taxon>
        <taxon>Hexapoda</taxon>
        <taxon>Insecta</taxon>
        <taxon>Pterygota</taxon>
        <taxon>Neoptera</taxon>
        <taxon>Endopterygota</taxon>
        <taxon>Hymenoptera</taxon>
        <taxon>Cephoidea</taxon>
        <taxon>Cephidae</taxon>
        <taxon>Cephus</taxon>
    </lineage>
</organism>
<dbReference type="GO" id="GO:0005739">
    <property type="term" value="C:mitochondrion"/>
    <property type="evidence" value="ECO:0007669"/>
    <property type="project" value="UniProtKB-ARBA"/>
</dbReference>
<dbReference type="Proteomes" id="UP000694920">
    <property type="component" value="Unplaced"/>
</dbReference>
<comment type="similarity">
    <text evidence="1">Belongs to the RMD1/sif2 family.</text>
</comment>
<keyword evidence="3" id="KW-1185">Reference proteome</keyword>
<dbReference type="InterPro" id="IPR003734">
    <property type="entry name" value="DUF155"/>
</dbReference>
<dbReference type="InterPro" id="IPR051624">
    <property type="entry name" value="RMD1/Sad1-interacting"/>
</dbReference>
<gene>
    <name evidence="4" type="primary">LOC107266675</name>
</gene>
<evidence type="ECO:0000259" key="2">
    <source>
        <dbReference type="Pfam" id="PF02582"/>
    </source>
</evidence>
<reference evidence="4" key="1">
    <citation type="submission" date="2025-08" db="UniProtKB">
        <authorList>
            <consortium name="RefSeq"/>
        </authorList>
    </citation>
    <scope>IDENTIFICATION</scope>
</reference>
<accession>A0AAJ7BS58</accession>
<dbReference type="RefSeq" id="XP_015592886.1">
    <property type="nucleotide sequence ID" value="XM_015737400.1"/>
</dbReference>
<feature type="domain" description="DUF155" evidence="2">
    <location>
        <begin position="167"/>
        <end position="342"/>
    </location>
</feature>
<dbReference type="GO" id="GO:0070131">
    <property type="term" value="P:positive regulation of mitochondrial translation"/>
    <property type="evidence" value="ECO:0007669"/>
    <property type="project" value="TreeGrafter"/>
</dbReference>
<dbReference type="Pfam" id="PF02582">
    <property type="entry name" value="DUF155"/>
    <property type="match status" value="1"/>
</dbReference>
<sequence length="402" mass="46637">MIFLSFQRIVIPKAFTFANLNVFSSIGTVVINSPKNVMYSTNRSFGNGLQFPYNTLSQNRLQIHYINQMRMLSGMKGIQENISVLQMKKRPLRKKRPVVEDEERPLPGFWNVKAVATAEEYNLEELMDGLLEQNLYIPRKICTTSNSLADVIHAIAKYEVGHEPREIYFFREGAVVMWNITELESGNLLQFLKAYEDCSYSDSMVHAESELMSYTYTDAGKKSHLQDGIIILAADATDLDKYTFSNAIVQSVKLGIWETSLDRYVNSIEFITEDLKAGRKIRMSREEVLRKQGELFALRHLINLSSDLLDTPDFYWEREELENLYQQTCSYFSISKRTRVMNEKLNHCVELVELLSSHLSDRHHVRLEWMIIILIMVEVVFETIHYIDRYFGKKGDSNALAM</sequence>
<evidence type="ECO:0000256" key="1">
    <source>
        <dbReference type="ARBA" id="ARBA00008306"/>
    </source>
</evidence>
<name>A0AAJ7BS58_CEPCN</name>
<evidence type="ECO:0000313" key="4">
    <source>
        <dbReference type="RefSeq" id="XP_015592886.1"/>
    </source>
</evidence>
<evidence type="ECO:0000313" key="3">
    <source>
        <dbReference type="Proteomes" id="UP000694920"/>
    </source>
</evidence>
<dbReference type="PANTHER" id="PTHR16255">
    <property type="entry name" value="REQUIRED FOR MEIOTIC NUCLEAR DIVISION PROTEIN 1 HOMOLOG"/>
    <property type="match status" value="1"/>
</dbReference>
<dbReference type="GeneID" id="107266675"/>
<dbReference type="PANTHER" id="PTHR16255:SF1">
    <property type="entry name" value="REQUIRED FOR MEIOTIC NUCLEAR DIVISION PROTEIN 1 HOMOLOG"/>
    <property type="match status" value="1"/>
</dbReference>
<dbReference type="AlphaFoldDB" id="A0AAJ7BS58"/>
<proteinExistence type="inferred from homology"/>
<protein>
    <submittedName>
        <fullName evidence="4">Required for meiotic nuclear division protein 1 homolog isoform X2</fullName>
    </submittedName>
</protein>